<dbReference type="Proteomes" id="UP001203284">
    <property type="component" value="Unassembled WGS sequence"/>
</dbReference>
<evidence type="ECO:0000259" key="1">
    <source>
        <dbReference type="Pfam" id="PF03432"/>
    </source>
</evidence>
<evidence type="ECO:0000313" key="3">
    <source>
        <dbReference type="Proteomes" id="UP001203284"/>
    </source>
</evidence>
<organism evidence="2 3">
    <name type="scientific">Ancylobacter crimeensis</name>
    <dbReference type="NCBI Taxonomy" id="2579147"/>
    <lineage>
        <taxon>Bacteria</taxon>
        <taxon>Pseudomonadati</taxon>
        <taxon>Pseudomonadota</taxon>
        <taxon>Alphaproteobacteria</taxon>
        <taxon>Hyphomicrobiales</taxon>
        <taxon>Xanthobacteraceae</taxon>
        <taxon>Ancylobacter</taxon>
    </lineage>
</organism>
<sequence length="429" mass="49682">MILKASQRGGGRQLALHLLNTRDNDHVEVVSVDGCIAADVAGAFAEMYAISRATRCRQYLFSVSLSPPKDAFVQVADFEAAIDQIAEKLGLSGQPKVVLFHEKQGRRHAHCVWSRINVEKMRAVNLPFFKERLTELSRELYLTHDWDLPKGLADPSFADPLNFGLTEWHEAKNAKRDPREIKAVMKRCWAQSDSAEAFTAALKERGFWLAQGDRRGFVALDYKGNVYSLSRWLDVKGKELQARLGVPSRYRSVVDTQAEIVSTTSAVAQRLLEEIERKQSADLQPLLEQRVQIVARQRRERREVEQRQIALCEAETRKQTQRVRRGLIGMWDWVTGRRHKLIQQAKLEMLRLEQGITEQREALRKRQRDEMVRLYIKISRVRGLHAKVRDTTWRALDEEVHSPPIMFRHEKDIQKHLVRRRTDLELDQG</sequence>
<name>A0ABT0DBT5_9HYPH</name>
<comment type="caution">
    <text evidence="2">The sequence shown here is derived from an EMBL/GenBank/DDBJ whole genome shotgun (WGS) entry which is preliminary data.</text>
</comment>
<gene>
    <name evidence="2" type="ORF">MWN34_10925</name>
</gene>
<keyword evidence="3" id="KW-1185">Reference proteome</keyword>
<dbReference type="Pfam" id="PF03432">
    <property type="entry name" value="Relaxase"/>
    <property type="match status" value="1"/>
</dbReference>
<dbReference type="RefSeq" id="WP_247029172.1">
    <property type="nucleotide sequence ID" value="NZ_JALKCH010000006.1"/>
</dbReference>
<dbReference type="EMBL" id="JALKCH010000006">
    <property type="protein sequence ID" value="MCK0197426.1"/>
    <property type="molecule type" value="Genomic_DNA"/>
</dbReference>
<accession>A0ABT0DBT5</accession>
<dbReference type="InterPro" id="IPR005094">
    <property type="entry name" value="Endonuclease_MobA/VirD2"/>
</dbReference>
<feature type="domain" description="MobA/VirD2-like nuclease" evidence="1">
    <location>
        <begin position="23"/>
        <end position="146"/>
    </location>
</feature>
<reference evidence="2 3" key="1">
    <citation type="submission" date="2022-04" db="EMBL/GenBank/DDBJ databases">
        <authorList>
            <person name="Grouzdev D.S."/>
            <person name="Pantiukh K.S."/>
            <person name="Krutkina M.S."/>
        </authorList>
    </citation>
    <scope>NUCLEOTIDE SEQUENCE [LARGE SCALE GENOMIC DNA]</scope>
    <source>
        <strain evidence="2 3">6x-1</strain>
    </source>
</reference>
<proteinExistence type="predicted"/>
<evidence type="ECO:0000313" key="2">
    <source>
        <dbReference type="EMBL" id="MCK0197426.1"/>
    </source>
</evidence>
<protein>
    <submittedName>
        <fullName evidence="2">Relaxase/mobilization nuclease domain-containing protein</fullName>
    </submittedName>
</protein>